<evidence type="ECO:0000313" key="2">
    <source>
        <dbReference type="Proteomes" id="UP001060085"/>
    </source>
</evidence>
<evidence type="ECO:0000313" key="1">
    <source>
        <dbReference type="EMBL" id="KAI5654312.1"/>
    </source>
</evidence>
<gene>
    <name evidence="1" type="ORF">M9H77_31499</name>
</gene>
<proteinExistence type="predicted"/>
<organism evidence="1 2">
    <name type="scientific">Catharanthus roseus</name>
    <name type="common">Madagascar periwinkle</name>
    <name type="synonym">Vinca rosea</name>
    <dbReference type="NCBI Taxonomy" id="4058"/>
    <lineage>
        <taxon>Eukaryota</taxon>
        <taxon>Viridiplantae</taxon>
        <taxon>Streptophyta</taxon>
        <taxon>Embryophyta</taxon>
        <taxon>Tracheophyta</taxon>
        <taxon>Spermatophyta</taxon>
        <taxon>Magnoliopsida</taxon>
        <taxon>eudicotyledons</taxon>
        <taxon>Gunneridae</taxon>
        <taxon>Pentapetalae</taxon>
        <taxon>asterids</taxon>
        <taxon>lamiids</taxon>
        <taxon>Gentianales</taxon>
        <taxon>Apocynaceae</taxon>
        <taxon>Rauvolfioideae</taxon>
        <taxon>Vinceae</taxon>
        <taxon>Catharanthinae</taxon>
        <taxon>Catharanthus</taxon>
    </lineage>
</organism>
<keyword evidence="2" id="KW-1185">Reference proteome</keyword>
<protein>
    <submittedName>
        <fullName evidence="1">Uncharacterized protein</fullName>
    </submittedName>
</protein>
<reference evidence="2" key="1">
    <citation type="journal article" date="2023" name="Nat. Plants">
        <title>Single-cell RNA sequencing provides a high-resolution roadmap for understanding the multicellular compartmentation of specialized metabolism.</title>
        <authorList>
            <person name="Sun S."/>
            <person name="Shen X."/>
            <person name="Li Y."/>
            <person name="Li Y."/>
            <person name="Wang S."/>
            <person name="Li R."/>
            <person name="Zhang H."/>
            <person name="Shen G."/>
            <person name="Guo B."/>
            <person name="Wei J."/>
            <person name="Xu J."/>
            <person name="St-Pierre B."/>
            <person name="Chen S."/>
            <person name="Sun C."/>
        </authorList>
    </citation>
    <scope>NUCLEOTIDE SEQUENCE [LARGE SCALE GENOMIC DNA]</scope>
</reference>
<comment type="caution">
    <text evidence="1">The sequence shown here is derived from an EMBL/GenBank/DDBJ whole genome shotgun (WGS) entry which is preliminary data.</text>
</comment>
<dbReference type="EMBL" id="CM044707">
    <property type="protein sequence ID" value="KAI5654312.1"/>
    <property type="molecule type" value="Genomic_DNA"/>
</dbReference>
<name>A0ACC0A098_CATRO</name>
<accession>A0ACC0A098</accession>
<dbReference type="Proteomes" id="UP001060085">
    <property type="component" value="Linkage Group LG07"/>
</dbReference>
<sequence length="187" mass="20665">MVRPSGHRRDDDLGPVTDRTSRVLGRIVTASSRGMRERNNTSDLPSTPSPFASGFHYNTGVPRSSTQPPPIVGGVPSDYSYSTHDYTATDYESRNKRPDRARDILMPTQRKKVKSGHVAGPIWRGQSDLGLRFTGRGINGQELFDVATDPRSRLSSSDRIASYIQYLLGSSLFTNKSGNIVPSKLWP</sequence>